<reference evidence="1" key="2">
    <citation type="submission" date="2020-06" db="EMBL/GenBank/DDBJ databases">
        <title>Helianthus annuus Genome sequencing and assembly Release 2.</title>
        <authorList>
            <person name="Gouzy J."/>
            <person name="Langlade N."/>
            <person name="Munos S."/>
        </authorList>
    </citation>
    <scope>NUCLEOTIDE SEQUENCE</scope>
    <source>
        <tissue evidence="1">Leaves</tissue>
    </source>
</reference>
<reference evidence="1" key="1">
    <citation type="journal article" date="2017" name="Nature">
        <title>The sunflower genome provides insights into oil metabolism, flowering and Asterid evolution.</title>
        <authorList>
            <person name="Badouin H."/>
            <person name="Gouzy J."/>
            <person name="Grassa C.J."/>
            <person name="Murat F."/>
            <person name="Staton S.E."/>
            <person name="Cottret L."/>
            <person name="Lelandais-Briere C."/>
            <person name="Owens G.L."/>
            <person name="Carrere S."/>
            <person name="Mayjonade B."/>
            <person name="Legrand L."/>
            <person name="Gill N."/>
            <person name="Kane N.C."/>
            <person name="Bowers J.E."/>
            <person name="Hubner S."/>
            <person name="Bellec A."/>
            <person name="Berard A."/>
            <person name="Berges H."/>
            <person name="Blanchet N."/>
            <person name="Boniface M.C."/>
            <person name="Brunel D."/>
            <person name="Catrice O."/>
            <person name="Chaidir N."/>
            <person name="Claudel C."/>
            <person name="Donnadieu C."/>
            <person name="Faraut T."/>
            <person name="Fievet G."/>
            <person name="Helmstetter N."/>
            <person name="King M."/>
            <person name="Knapp S.J."/>
            <person name="Lai Z."/>
            <person name="Le Paslier M.C."/>
            <person name="Lippi Y."/>
            <person name="Lorenzon L."/>
            <person name="Mandel J.R."/>
            <person name="Marage G."/>
            <person name="Marchand G."/>
            <person name="Marquand E."/>
            <person name="Bret-Mestries E."/>
            <person name="Morien E."/>
            <person name="Nambeesan S."/>
            <person name="Nguyen T."/>
            <person name="Pegot-Espagnet P."/>
            <person name="Pouilly N."/>
            <person name="Raftis F."/>
            <person name="Sallet E."/>
            <person name="Schiex T."/>
            <person name="Thomas J."/>
            <person name="Vandecasteele C."/>
            <person name="Vares D."/>
            <person name="Vear F."/>
            <person name="Vautrin S."/>
            <person name="Crespi M."/>
            <person name="Mangin B."/>
            <person name="Burke J.M."/>
            <person name="Salse J."/>
            <person name="Munos S."/>
            <person name="Vincourt P."/>
            <person name="Rieseberg L.H."/>
            <person name="Langlade N.B."/>
        </authorList>
    </citation>
    <scope>NUCLEOTIDE SEQUENCE</scope>
    <source>
        <tissue evidence="1">Leaves</tissue>
    </source>
</reference>
<keyword evidence="2" id="KW-1185">Reference proteome</keyword>
<dbReference type="EMBL" id="MNCJ02000331">
    <property type="protein sequence ID" value="KAF5758271.1"/>
    <property type="molecule type" value="Genomic_DNA"/>
</dbReference>
<dbReference type="Gramene" id="mRNA:HanXRQr2_Chr16g0727361">
    <property type="protein sequence ID" value="mRNA:HanXRQr2_Chr16g0727361"/>
    <property type="gene ID" value="HanXRQr2_Chr16g0727361"/>
</dbReference>
<proteinExistence type="predicted"/>
<name>A0A9K3DQB9_HELAN</name>
<evidence type="ECO:0000313" key="1">
    <source>
        <dbReference type="EMBL" id="KAF5758271.1"/>
    </source>
</evidence>
<organism evidence="1 2">
    <name type="scientific">Helianthus annuus</name>
    <name type="common">Common sunflower</name>
    <dbReference type="NCBI Taxonomy" id="4232"/>
    <lineage>
        <taxon>Eukaryota</taxon>
        <taxon>Viridiplantae</taxon>
        <taxon>Streptophyta</taxon>
        <taxon>Embryophyta</taxon>
        <taxon>Tracheophyta</taxon>
        <taxon>Spermatophyta</taxon>
        <taxon>Magnoliopsida</taxon>
        <taxon>eudicotyledons</taxon>
        <taxon>Gunneridae</taxon>
        <taxon>Pentapetalae</taxon>
        <taxon>asterids</taxon>
        <taxon>campanulids</taxon>
        <taxon>Asterales</taxon>
        <taxon>Asteraceae</taxon>
        <taxon>Asteroideae</taxon>
        <taxon>Heliantheae alliance</taxon>
        <taxon>Heliantheae</taxon>
        <taxon>Helianthus</taxon>
    </lineage>
</organism>
<sequence>MHLQPNPNQYAEGGLEVYQQPSVRKNQLKLQPMSWWIELCFPATHEGIY</sequence>
<gene>
    <name evidence="1" type="ORF">HanXRQr2_Chr16g0727361</name>
</gene>
<accession>A0A9K3DQB9</accession>
<comment type="caution">
    <text evidence="1">The sequence shown here is derived from an EMBL/GenBank/DDBJ whole genome shotgun (WGS) entry which is preliminary data.</text>
</comment>
<dbReference type="Proteomes" id="UP000215914">
    <property type="component" value="Unassembled WGS sequence"/>
</dbReference>
<protein>
    <submittedName>
        <fullName evidence="1">Uncharacterized protein</fullName>
    </submittedName>
</protein>
<dbReference type="AlphaFoldDB" id="A0A9K3DQB9"/>
<evidence type="ECO:0000313" key="2">
    <source>
        <dbReference type="Proteomes" id="UP000215914"/>
    </source>
</evidence>